<dbReference type="CDD" id="cd02440">
    <property type="entry name" value="AdoMet_MTases"/>
    <property type="match status" value="1"/>
</dbReference>
<comment type="caution">
    <text evidence="4">The sequence shown here is derived from an EMBL/GenBank/DDBJ whole genome shotgun (WGS) entry which is preliminary data.</text>
</comment>
<gene>
    <name evidence="4" type="ORF">SCF082_LOCUS24904</name>
</gene>
<evidence type="ECO:0000259" key="3">
    <source>
        <dbReference type="Pfam" id="PF08241"/>
    </source>
</evidence>
<dbReference type="InterPro" id="IPR050447">
    <property type="entry name" value="Erg6_SMT_methyltransf"/>
</dbReference>
<dbReference type="InterPro" id="IPR013216">
    <property type="entry name" value="Methyltransf_11"/>
</dbReference>
<dbReference type="PANTHER" id="PTHR44068:SF11">
    <property type="entry name" value="GERANYL DIPHOSPHATE 2-C-METHYLTRANSFERASE"/>
    <property type="match status" value="1"/>
</dbReference>
<dbReference type="EMBL" id="CAXAMM010018557">
    <property type="protein sequence ID" value="CAK9043636.1"/>
    <property type="molecule type" value="Genomic_DNA"/>
</dbReference>
<dbReference type="Gene3D" id="3.40.50.150">
    <property type="entry name" value="Vaccinia Virus protein VP39"/>
    <property type="match status" value="1"/>
</dbReference>
<evidence type="ECO:0000256" key="1">
    <source>
        <dbReference type="ARBA" id="ARBA00022679"/>
    </source>
</evidence>
<keyword evidence="2" id="KW-0732">Signal</keyword>
<feature type="signal peptide" evidence="2">
    <location>
        <begin position="1"/>
        <end position="22"/>
    </location>
</feature>
<protein>
    <submittedName>
        <fullName evidence="4">Phosphoethanolamine N-methyltransferase</fullName>
    </submittedName>
</protein>
<proteinExistence type="predicted"/>
<dbReference type="Pfam" id="PF08241">
    <property type="entry name" value="Methyltransf_11"/>
    <property type="match status" value="1"/>
</dbReference>
<keyword evidence="5" id="KW-1185">Reference proteome</keyword>
<evidence type="ECO:0000313" key="4">
    <source>
        <dbReference type="EMBL" id="CAK9043636.1"/>
    </source>
</evidence>
<dbReference type="PANTHER" id="PTHR44068">
    <property type="entry name" value="ZGC:194242"/>
    <property type="match status" value="1"/>
</dbReference>
<feature type="domain" description="Methyltransferase type 11" evidence="3">
    <location>
        <begin position="83"/>
        <end position="180"/>
    </location>
</feature>
<feature type="chain" id="PRO_5046611976" evidence="2">
    <location>
        <begin position="23"/>
        <end position="297"/>
    </location>
</feature>
<evidence type="ECO:0000313" key="5">
    <source>
        <dbReference type="Proteomes" id="UP001642464"/>
    </source>
</evidence>
<accession>A0ABP0LWN0</accession>
<evidence type="ECO:0000256" key="2">
    <source>
        <dbReference type="SAM" id="SignalP"/>
    </source>
</evidence>
<keyword evidence="1" id="KW-0808">Transferase</keyword>
<reference evidence="4 5" key="1">
    <citation type="submission" date="2024-02" db="EMBL/GenBank/DDBJ databases">
        <authorList>
            <person name="Chen Y."/>
            <person name="Shah S."/>
            <person name="Dougan E. K."/>
            <person name="Thang M."/>
            <person name="Chan C."/>
        </authorList>
    </citation>
    <scope>NUCLEOTIDE SEQUENCE [LARGE SCALE GENOMIC DNA]</scope>
</reference>
<sequence>MVLVQIAAWSAVWSTLWCSSQAMKTLADQDAADADAVARCYSGPEQSVWELVMGKQIDIGGASSTLELARKAGVGPGMKGVELNCNNGGGMRALVRLAGVDSMTGVDLTKSVVETGKKRTEEEGLSDKIKFINKNSLENGLPDASADFVYSKDAWCYMPDKQLIIDQAARIVKPGGKVMFTDWIEGEGLSDPEAQRFLGLMTFPAIPTVKEYAQMLEKANFEVEIAENSGRFSPAMQSYVHMLKLQAVYDAKKLLGWDEEAYDKLISDFEFMAKLAREGKIIQGMFVAHKKDVRREM</sequence>
<organism evidence="4 5">
    <name type="scientific">Durusdinium trenchii</name>
    <dbReference type="NCBI Taxonomy" id="1381693"/>
    <lineage>
        <taxon>Eukaryota</taxon>
        <taxon>Sar</taxon>
        <taxon>Alveolata</taxon>
        <taxon>Dinophyceae</taxon>
        <taxon>Suessiales</taxon>
        <taxon>Symbiodiniaceae</taxon>
        <taxon>Durusdinium</taxon>
    </lineage>
</organism>
<dbReference type="InterPro" id="IPR029063">
    <property type="entry name" value="SAM-dependent_MTases_sf"/>
</dbReference>
<dbReference type="Proteomes" id="UP001642464">
    <property type="component" value="Unassembled WGS sequence"/>
</dbReference>
<name>A0ABP0LWN0_9DINO</name>
<dbReference type="SUPFAM" id="SSF53335">
    <property type="entry name" value="S-adenosyl-L-methionine-dependent methyltransferases"/>
    <property type="match status" value="1"/>
</dbReference>